<dbReference type="AlphaFoldDB" id="A0A1G4JRJ7"/>
<protein>
    <submittedName>
        <fullName evidence="3">LADA_0G03202g1_1</fullName>
    </submittedName>
</protein>
<feature type="compositionally biased region" description="Basic residues" evidence="2">
    <location>
        <begin position="1"/>
        <end position="12"/>
    </location>
</feature>
<feature type="region of interest" description="Disordered" evidence="2">
    <location>
        <begin position="1"/>
        <end position="28"/>
    </location>
</feature>
<gene>
    <name evidence="3" type="ORF">LADA_0G03202G</name>
</gene>
<evidence type="ECO:0000256" key="2">
    <source>
        <dbReference type="SAM" id="MobiDB-lite"/>
    </source>
</evidence>
<sequence>MATKKKKSHSIKGFRGSQESHHASTNDAIRLRPENVGALVHDESDTISYRVYLTQNVIKASEMIDILTTQNVPQLKVLPPRIYRNLNVEAVQDSVAAEKEEISRLETLLQNHKFEMPLGFAKLSEMSAALVGEDVKCESMAAIEKEYMAQFGKRLQNDRVVVHYKQFPQLRGDLSEASADYWEKRREIVAKQKEEEAKLKAVQEQEEELKRQEEETARLRQRQEEEAMFSDPFGQQQQQNNQQIPGGVMAYSGSGVESQQQQTDASQQGILGSIFGDMNGENFNNGFEDEFGELDTAFF</sequence>
<dbReference type="STRING" id="1266660.A0A1G4JRJ7"/>
<feature type="compositionally biased region" description="Basic and acidic residues" evidence="2">
    <location>
        <begin position="207"/>
        <end position="225"/>
    </location>
</feature>
<dbReference type="CDD" id="cd22571">
    <property type="entry name" value="SNF6"/>
    <property type="match status" value="1"/>
</dbReference>
<evidence type="ECO:0000313" key="4">
    <source>
        <dbReference type="Proteomes" id="UP000190274"/>
    </source>
</evidence>
<evidence type="ECO:0000256" key="1">
    <source>
        <dbReference type="SAM" id="Coils"/>
    </source>
</evidence>
<keyword evidence="4" id="KW-1185">Reference proteome</keyword>
<dbReference type="EMBL" id="LT598457">
    <property type="protein sequence ID" value="SCU93456.1"/>
    <property type="molecule type" value="Genomic_DNA"/>
</dbReference>
<dbReference type="OrthoDB" id="4034416at2759"/>
<feature type="coiled-coil region" evidence="1">
    <location>
        <begin position="88"/>
        <end position="115"/>
    </location>
</feature>
<feature type="compositionally biased region" description="Basic and acidic residues" evidence="2">
    <location>
        <begin position="18"/>
        <end position="28"/>
    </location>
</feature>
<dbReference type="InterPro" id="IPR059172">
    <property type="entry name" value="SNF6"/>
</dbReference>
<evidence type="ECO:0000313" key="3">
    <source>
        <dbReference type="EMBL" id="SCU93456.1"/>
    </source>
</evidence>
<organism evidence="3 4">
    <name type="scientific">Lachancea dasiensis</name>
    <dbReference type="NCBI Taxonomy" id="1072105"/>
    <lineage>
        <taxon>Eukaryota</taxon>
        <taxon>Fungi</taxon>
        <taxon>Dikarya</taxon>
        <taxon>Ascomycota</taxon>
        <taxon>Saccharomycotina</taxon>
        <taxon>Saccharomycetes</taxon>
        <taxon>Saccharomycetales</taxon>
        <taxon>Saccharomycetaceae</taxon>
        <taxon>Lachancea</taxon>
    </lineage>
</organism>
<dbReference type="Proteomes" id="UP000190274">
    <property type="component" value="Chromosome G"/>
</dbReference>
<proteinExistence type="predicted"/>
<keyword evidence="1" id="KW-0175">Coiled coil</keyword>
<reference evidence="4" key="1">
    <citation type="submission" date="2016-03" db="EMBL/GenBank/DDBJ databases">
        <authorList>
            <person name="Devillers H."/>
        </authorList>
    </citation>
    <scope>NUCLEOTIDE SEQUENCE [LARGE SCALE GENOMIC DNA]</scope>
</reference>
<accession>A0A1G4JRJ7</accession>
<feature type="region of interest" description="Disordered" evidence="2">
    <location>
        <begin position="207"/>
        <end position="266"/>
    </location>
</feature>
<name>A0A1G4JRJ7_9SACH</name>